<sequence>MDAIISWIGENILFIYLLIFAIYLGTEIIGKVPVVLHTPLMSGANAISGVVVIGGIILVRLTPSDDYFGLFIGFLGIAFATINVAGGFAVTQRMLSMFNKKKKS</sequence>
<dbReference type="EMBL" id="JABBNU010000013">
    <property type="protein sequence ID" value="NMM50518.1"/>
    <property type="molecule type" value="Genomic_DNA"/>
</dbReference>
<keyword evidence="7" id="KW-0521">NADP</keyword>
<evidence type="ECO:0000256" key="7">
    <source>
        <dbReference type="ARBA" id="ARBA00022857"/>
    </source>
</evidence>
<evidence type="ECO:0000256" key="12">
    <source>
        <dbReference type="ARBA" id="ARBA00048202"/>
    </source>
</evidence>
<evidence type="ECO:0000256" key="1">
    <source>
        <dbReference type="ARBA" id="ARBA00003943"/>
    </source>
</evidence>
<evidence type="ECO:0000256" key="6">
    <source>
        <dbReference type="ARBA" id="ARBA00022692"/>
    </source>
</evidence>
<dbReference type="PANTHER" id="PTHR10160">
    <property type="entry name" value="NAD(P) TRANSHYDROGENASE"/>
    <property type="match status" value="1"/>
</dbReference>
<keyword evidence="16" id="KW-1185">Reference proteome</keyword>
<dbReference type="GO" id="GO:0005886">
    <property type="term" value="C:plasma membrane"/>
    <property type="evidence" value="ECO:0007669"/>
    <property type="project" value="UniProtKB-SubCell"/>
</dbReference>
<reference evidence="15 16" key="1">
    <citation type="submission" date="2020-04" db="EMBL/GenBank/DDBJ databases">
        <title>Flammeovirgaceae bacterium KN852 isolated from deep sea.</title>
        <authorList>
            <person name="Zhang D.-C."/>
        </authorList>
    </citation>
    <scope>NUCLEOTIDE SEQUENCE [LARGE SCALE GENOMIC DNA]</scope>
    <source>
        <strain evidence="15 16">KN852</strain>
    </source>
</reference>
<dbReference type="RefSeq" id="WP_169684883.1">
    <property type="nucleotide sequence ID" value="NZ_JABBNU010000013.1"/>
</dbReference>
<organism evidence="15 16">
    <name type="scientific">Marinigracilibium pacificum</name>
    <dbReference type="NCBI Taxonomy" id="2729599"/>
    <lineage>
        <taxon>Bacteria</taxon>
        <taxon>Pseudomonadati</taxon>
        <taxon>Bacteroidota</taxon>
        <taxon>Cytophagia</taxon>
        <taxon>Cytophagales</taxon>
        <taxon>Flammeovirgaceae</taxon>
        <taxon>Marinigracilibium</taxon>
    </lineage>
</organism>
<evidence type="ECO:0000256" key="9">
    <source>
        <dbReference type="ARBA" id="ARBA00022989"/>
    </source>
</evidence>
<dbReference type="Proteomes" id="UP000559010">
    <property type="component" value="Unassembled WGS sequence"/>
</dbReference>
<dbReference type="EC" id="7.1.1.1" evidence="3"/>
<evidence type="ECO:0000313" key="15">
    <source>
        <dbReference type="EMBL" id="NMM50518.1"/>
    </source>
</evidence>
<name>A0A848J5J3_9BACT</name>
<evidence type="ECO:0000256" key="13">
    <source>
        <dbReference type="SAM" id="Phobius"/>
    </source>
</evidence>
<dbReference type="GO" id="GO:0006740">
    <property type="term" value="P:NADPH regeneration"/>
    <property type="evidence" value="ECO:0007669"/>
    <property type="project" value="TreeGrafter"/>
</dbReference>
<evidence type="ECO:0000256" key="8">
    <source>
        <dbReference type="ARBA" id="ARBA00022967"/>
    </source>
</evidence>
<keyword evidence="10" id="KW-0520">NAD</keyword>
<keyword evidence="11 13" id="KW-0472">Membrane</keyword>
<dbReference type="GO" id="GO:0008750">
    <property type="term" value="F:proton-translocating NAD(P)+ transhydrogenase activity"/>
    <property type="evidence" value="ECO:0007669"/>
    <property type="project" value="UniProtKB-EC"/>
</dbReference>
<evidence type="ECO:0000259" key="14">
    <source>
        <dbReference type="Pfam" id="PF12769"/>
    </source>
</evidence>
<evidence type="ECO:0000256" key="2">
    <source>
        <dbReference type="ARBA" id="ARBA00004429"/>
    </source>
</evidence>
<evidence type="ECO:0000256" key="11">
    <source>
        <dbReference type="ARBA" id="ARBA00023136"/>
    </source>
</evidence>
<feature type="transmembrane region" description="Helical" evidence="13">
    <location>
        <begin position="67"/>
        <end position="91"/>
    </location>
</feature>
<evidence type="ECO:0000313" key="16">
    <source>
        <dbReference type="Proteomes" id="UP000559010"/>
    </source>
</evidence>
<evidence type="ECO:0000256" key="4">
    <source>
        <dbReference type="ARBA" id="ARBA00022475"/>
    </source>
</evidence>
<comment type="caution">
    <text evidence="15">The sequence shown here is derived from an EMBL/GenBank/DDBJ whole genome shotgun (WGS) entry which is preliminary data.</text>
</comment>
<evidence type="ECO:0000256" key="5">
    <source>
        <dbReference type="ARBA" id="ARBA00022519"/>
    </source>
</evidence>
<proteinExistence type="predicted"/>
<dbReference type="GO" id="GO:0050661">
    <property type="term" value="F:NADP binding"/>
    <property type="evidence" value="ECO:0007669"/>
    <property type="project" value="TreeGrafter"/>
</dbReference>
<feature type="domain" description="NAD(P) transhydrogenase alpha subunit C-terminal" evidence="14">
    <location>
        <begin position="15"/>
        <end position="100"/>
    </location>
</feature>
<feature type="transmembrane region" description="Helical" evidence="13">
    <location>
        <begin position="12"/>
        <end position="30"/>
    </location>
</feature>
<dbReference type="PANTHER" id="PTHR10160:SF19">
    <property type="entry name" value="PROTON-TRANSLOCATING NAD(P)(+) TRANSHYDROGENASE"/>
    <property type="match status" value="1"/>
</dbReference>
<protein>
    <recommendedName>
        <fullName evidence="3">proton-translocating NAD(P)(+) transhydrogenase</fullName>
        <ecNumber evidence="3">7.1.1.1</ecNumber>
    </recommendedName>
</protein>
<comment type="catalytic activity">
    <reaction evidence="12">
        <text>NAD(+) + NADPH + H(+)(in) = NADH + NADP(+) + H(+)(out)</text>
        <dbReference type="Rhea" id="RHEA:47992"/>
        <dbReference type="ChEBI" id="CHEBI:15378"/>
        <dbReference type="ChEBI" id="CHEBI:57540"/>
        <dbReference type="ChEBI" id="CHEBI:57783"/>
        <dbReference type="ChEBI" id="CHEBI:57945"/>
        <dbReference type="ChEBI" id="CHEBI:58349"/>
        <dbReference type="EC" id="7.1.1.1"/>
    </reaction>
</comment>
<dbReference type="AlphaFoldDB" id="A0A848J5J3"/>
<keyword evidence="5" id="KW-0997">Cell inner membrane</keyword>
<dbReference type="Pfam" id="PF12769">
    <property type="entry name" value="PNTB_4TM"/>
    <property type="match status" value="1"/>
</dbReference>
<evidence type="ECO:0000256" key="10">
    <source>
        <dbReference type="ARBA" id="ARBA00023027"/>
    </source>
</evidence>
<keyword evidence="9 13" id="KW-1133">Transmembrane helix</keyword>
<gene>
    <name evidence="15" type="ORF">HH304_19060</name>
</gene>
<accession>A0A848J5J3</accession>
<keyword evidence="8" id="KW-1278">Translocase</keyword>
<comment type="subcellular location">
    <subcellularLocation>
        <location evidence="2">Cell inner membrane</location>
        <topology evidence="2">Multi-pass membrane protein</topology>
    </subcellularLocation>
</comment>
<keyword evidence="4" id="KW-1003">Cell membrane</keyword>
<feature type="transmembrane region" description="Helical" evidence="13">
    <location>
        <begin position="42"/>
        <end position="61"/>
    </location>
</feature>
<evidence type="ECO:0000256" key="3">
    <source>
        <dbReference type="ARBA" id="ARBA00012943"/>
    </source>
</evidence>
<keyword evidence="6 13" id="KW-0812">Transmembrane</keyword>
<dbReference type="InterPro" id="IPR024605">
    <property type="entry name" value="NADP_transhyd_a_C"/>
</dbReference>
<comment type="function">
    <text evidence="1">The transhydrogenation between NADH and NADP is coupled to respiration and ATP hydrolysis and functions as a proton pump across the membrane.</text>
</comment>